<dbReference type="SMART" id="SM00382">
    <property type="entry name" value="AAA"/>
    <property type="match status" value="2"/>
</dbReference>
<evidence type="ECO:0000256" key="10">
    <source>
        <dbReference type="ARBA" id="ARBA00025157"/>
    </source>
</evidence>
<dbReference type="GO" id="GO:0016887">
    <property type="term" value="F:ATP hydrolysis activity"/>
    <property type="evidence" value="ECO:0007669"/>
    <property type="project" value="InterPro"/>
</dbReference>
<dbReference type="PANTHER" id="PTHR43553">
    <property type="entry name" value="HEAVY METAL TRANSPORTER"/>
    <property type="match status" value="1"/>
</dbReference>
<evidence type="ECO:0000256" key="1">
    <source>
        <dbReference type="ARBA" id="ARBA00004202"/>
    </source>
</evidence>
<sequence>MALPSHSPEANRAAHAIVFDDVSVHYRTQKLPSVENVSFTIGWGEKVAIVGPSGSGKSTLLHVMNGLVPHRFEASVSGSVRVGGVDPVRAPLVRTAGVAGTVLQDSNAQFVALTVAEDIAFSLENQEVASGDMPGIVERVAKRVGLTELLEHSPHELSGGQKQRVAVAGVLVDDVPILLFDEPLANLDPATGRAMIELADDLNRESGASVVIIEHRLEEVLHRGVDRILMMAGGRLVADTTPDELVTSGLLTEHGIRRPLHLTALNYAGIEPAAAAHPARLDTLRLSESECARVREWGREQWSARFGSVSAQEAPGEGSDATAAISVRNLHVVHGHDKDHEGVHALRGIDLEVRRGEMLAILGNNGAGKSTLASAITGFATPNAGTVEVLGDDVLNLSIAEIGTRVGFVLQEPGHMISKPLIFDEVALGPRAHGLDEEEVRRRVESALETCGLAPFKTWPVSALSHGQKKRVTIAAALALEPDILILDEPTAGQDFRHYTEFMEFIRGLNRAGRTILLITHDMHLALEYVPRAVVLSEGEIIADSSPARILVDDDVTRRANLVRTSLDALAATVGLPVSTDERGTQEFGRSEFVEAVIAVDRERREVGDAR</sequence>
<evidence type="ECO:0000256" key="6">
    <source>
        <dbReference type="ARBA" id="ARBA00022741"/>
    </source>
</evidence>
<dbReference type="InterPro" id="IPR003439">
    <property type="entry name" value="ABC_transporter-like_ATP-bd"/>
</dbReference>
<dbReference type="PROSITE" id="PS50893">
    <property type="entry name" value="ABC_TRANSPORTER_2"/>
    <property type="match status" value="2"/>
</dbReference>
<keyword evidence="3" id="KW-0813">Transport</keyword>
<protein>
    <recommendedName>
        <fullName evidence="11">ABC transporter domain-containing protein</fullName>
    </recommendedName>
</protein>
<dbReference type="KEGG" id="dva:DAD186_20390"/>
<feature type="domain" description="ABC transporter" evidence="11">
    <location>
        <begin position="17"/>
        <end position="258"/>
    </location>
</feature>
<dbReference type="EMBL" id="CP012117">
    <property type="protein sequence ID" value="ANP28589.1"/>
    <property type="molecule type" value="Genomic_DNA"/>
</dbReference>
<evidence type="ECO:0000256" key="4">
    <source>
        <dbReference type="ARBA" id="ARBA00022475"/>
    </source>
</evidence>
<keyword evidence="4" id="KW-1003">Cell membrane</keyword>
<dbReference type="InterPro" id="IPR015856">
    <property type="entry name" value="ABC_transpr_CbiO/EcfA_su"/>
</dbReference>
<evidence type="ECO:0000256" key="3">
    <source>
        <dbReference type="ARBA" id="ARBA00022448"/>
    </source>
</evidence>
<dbReference type="PROSITE" id="PS00211">
    <property type="entry name" value="ABC_TRANSPORTER_1"/>
    <property type="match status" value="2"/>
</dbReference>
<dbReference type="InterPro" id="IPR022216">
    <property type="entry name" value="ABC_Co_transporter"/>
</dbReference>
<dbReference type="GO" id="GO:0042626">
    <property type="term" value="F:ATPase-coupled transmembrane transporter activity"/>
    <property type="evidence" value="ECO:0007669"/>
    <property type="project" value="TreeGrafter"/>
</dbReference>
<evidence type="ECO:0000256" key="7">
    <source>
        <dbReference type="ARBA" id="ARBA00022840"/>
    </source>
</evidence>
<evidence type="ECO:0000256" key="2">
    <source>
        <dbReference type="ARBA" id="ARBA00005417"/>
    </source>
</evidence>
<dbReference type="InterPro" id="IPR027417">
    <property type="entry name" value="P-loop_NTPase"/>
</dbReference>
<dbReference type="PANTHER" id="PTHR43553:SF26">
    <property type="entry name" value="ABC TRANSPORTER ATP-BINDING PROTEIN BC_2655-RELATED"/>
    <property type="match status" value="1"/>
</dbReference>
<keyword evidence="7" id="KW-0067">ATP-binding</keyword>
<accession>A0A1B0ZKV6</accession>
<feature type="domain" description="ABC transporter" evidence="11">
    <location>
        <begin position="325"/>
        <end position="563"/>
    </location>
</feature>
<keyword evidence="6" id="KW-0547">Nucleotide-binding</keyword>
<dbReference type="InterPro" id="IPR050095">
    <property type="entry name" value="ECF_ABC_transporter_ATP-bd"/>
</dbReference>
<dbReference type="SUPFAM" id="SSF52540">
    <property type="entry name" value="P-loop containing nucleoside triphosphate hydrolases"/>
    <property type="match status" value="2"/>
</dbReference>
<dbReference type="GO" id="GO:0043190">
    <property type="term" value="C:ATP-binding cassette (ABC) transporter complex"/>
    <property type="evidence" value="ECO:0007669"/>
    <property type="project" value="TreeGrafter"/>
</dbReference>
<dbReference type="STRING" id="1630135.DAD186_20390"/>
<evidence type="ECO:0000256" key="9">
    <source>
        <dbReference type="ARBA" id="ARBA00023136"/>
    </source>
</evidence>
<reference evidence="12 13" key="1">
    <citation type="submission" date="2015-06" db="EMBL/GenBank/DDBJ databases">
        <title>Investigation of pathophysiology for high-risk pregnancy and development of treatment modality based on it.</title>
        <authorList>
            <person name="Kim B.-C."/>
            <person name="Lim S."/>
        </authorList>
    </citation>
    <scope>NUCLEOTIDE SEQUENCE [LARGE SCALE GENOMIC DNA]</scope>
    <source>
        <strain evidence="12 13">AD1-86</strain>
    </source>
</reference>
<keyword evidence="5" id="KW-0677">Repeat</keyword>
<evidence type="ECO:0000313" key="13">
    <source>
        <dbReference type="Proteomes" id="UP000092596"/>
    </source>
</evidence>
<organism evidence="12 13">
    <name type="scientific">Dermabacter vaginalis</name>
    <dbReference type="NCBI Taxonomy" id="1630135"/>
    <lineage>
        <taxon>Bacteria</taxon>
        <taxon>Bacillati</taxon>
        <taxon>Actinomycetota</taxon>
        <taxon>Actinomycetes</taxon>
        <taxon>Micrococcales</taxon>
        <taxon>Dermabacteraceae</taxon>
        <taxon>Dermabacter</taxon>
    </lineage>
</organism>
<dbReference type="CDD" id="cd03225">
    <property type="entry name" value="ABC_cobalt_CbiO_domain1"/>
    <property type="match status" value="2"/>
</dbReference>
<dbReference type="RefSeq" id="WP_065248550.1">
    <property type="nucleotide sequence ID" value="NZ_CP012117.1"/>
</dbReference>
<evidence type="ECO:0000259" key="11">
    <source>
        <dbReference type="PROSITE" id="PS50893"/>
    </source>
</evidence>
<dbReference type="Proteomes" id="UP000092596">
    <property type="component" value="Chromosome"/>
</dbReference>
<dbReference type="InterPro" id="IPR017871">
    <property type="entry name" value="ABC_transporter-like_CS"/>
</dbReference>
<dbReference type="GO" id="GO:0005524">
    <property type="term" value="F:ATP binding"/>
    <property type="evidence" value="ECO:0007669"/>
    <property type="project" value="UniProtKB-KW"/>
</dbReference>
<dbReference type="InterPro" id="IPR003593">
    <property type="entry name" value="AAA+_ATPase"/>
</dbReference>
<keyword evidence="9" id="KW-0472">Membrane</keyword>
<dbReference type="PATRIC" id="fig|1630135.4.peg.2039"/>
<evidence type="ECO:0000256" key="5">
    <source>
        <dbReference type="ARBA" id="ARBA00022737"/>
    </source>
</evidence>
<keyword evidence="8" id="KW-1278">Translocase</keyword>
<comment type="similarity">
    <text evidence="2">Belongs to the ABC transporter superfamily.</text>
</comment>
<dbReference type="AlphaFoldDB" id="A0A1B0ZKV6"/>
<name>A0A1B0ZKV6_9MICO</name>
<dbReference type="FunFam" id="3.40.50.300:FF:000224">
    <property type="entry name" value="Energy-coupling factor transporter ATP-binding protein EcfA"/>
    <property type="match status" value="1"/>
</dbReference>
<comment type="function">
    <text evidence="10">Probably part of an ABC transporter complex. Responsible for energy coupling to the transport system.</text>
</comment>
<evidence type="ECO:0000313" key="12">
    <source>
        <dbReference type="EMBL" id="ANP28589.1"/>
    </source>
</evidence>
<dbReference type="Gene3D" id="3.40.50.300">
    <property type="entry name" value="P-loop containing nucleotide triphosphate hydrolases"/>
    <property type="match status" value="2"/>
</dbReference>
<dbReference type="Pfam" id="PF00005">
    <property type="entry name" value="ABC_tran"/>
    <property type="match status" value="2"/>
</dbReference>
<proteinExistence type="inferred from homology"/>
<comment type="subcellular location">
    <subcellularLocation>
        <location evidence="1">Cell membrane</location>
        <topology evidence="1">Peripheral membrane protein</topology>
    </subcellularLocation>
</comment>
<gene>
    <name evidence="12" type="ORF">DAD186_20390</name>
</gene>
<dbReference type="Pfam" id="PF12558">
    <property type="entry name" value="DUF3744"/>
    <property type="match status" value="1"/>
</dbReference>
<evidence type="ECO:0000256" key="8">
    <source>
        <dbReference type="ARBA" id="ARBA00022967"/>
    </source>
</evidence>